<proteinExistence type="predicted"/>
<feature type="compositionally biased region" description="Polar residues" evidence="1">
    <location>
        <begin position="29"/>
        <end position="39"/>
    </location>
</feature>
<name>A0A6L2LZG3_TANCI</name>
<dbReference type="AlphaFoldDB" id="A0A6L2LZG3"/>
<evidence type="ECO:0000256" key="1">
    <source>
        <dbReference type="SAM" id="MobiDB-lite"/>
    </source>
</evidence>
<feature type="region of interest" description="Disordered" evidence="1">
    <location>
        <begin position="25"/>
        <end position="59"/>
    </location>
</feature>
<accession>A0A6L2LZG3</accession>
<feature type="compositionally biased region" description="Basic and acidic residues" evidence="1">
    <location>
        <begin position="46"/>
        <end position="59"/>
    </location>
</feature>
<reference evidence="2" key="1">
    <citation type="journal article" date="2019" name="Sci. Rep.">
        <title>Draft genome of Tanacetum cinerariifolium, the natural source of mosquito coil.</title>
        <authorList>
            <person name="Yamashiro T."/>
            <person name="Shiraishi A."/>
            <person name="Satake H."/>
            <person name="Nakayama K."/>
        </authorList>
    </citation>
    <scope>NUCLEOTIDE SEQUENCE</scope>
</reference>
<dbReference type="EMBL" id="BKCJ010005366">
    <property type="protein sequence ID" value="GEU66347.1"/>
    <property type="molecule type" value="Genomic_DNA"/>
</dbReference>
<gene>
    <name evidence="2" type="ORF">Tci_038325</name>
</gene>
<evidence type="ECO:0000313" key="2">
    <source>
        <dbReference type="EMBL" id="GEU66347.1"/>
    </source>
</evidence>
<organism evidence="2">
    <name type="scientific">Tanacetum cinerariifolium</name>
    <name type="common">Dalmatian daisy</name>
    <name type="synonym">Chrysanthemum cinerariifolium</name>
    <dbReference type="NCBI Taxonomy" id="118510"/>
    <lineage>
        <taxon>Eukaryota</taxon>
        <taxon>Viridiplantae</taxon>
        <taxon>Streptophyta</taxon>
        <taxon>Embryophyta</taxon>
        <taxon>Tracheophyta</taxon>
        <taxon>Spermatophyta</taxon>
        <taxon>Magnoliopsida</taxon>
        <taxon>eudicotyledons</taxon>
        <taxon>Gunneridae</taxon>
        <taxon>Pentapetalae</taxon>
        <taxon>asterids</taxon>
        <taxon>campanulids</taxon>
        <taxon>Asterales</taxon>
        <taxon>Asteraceae</taxon>
        <taxon>Asteroideae</taxon>
        <taxon>Anthemideae</taxon>
        <taxon>Anthemidinae</taxon>
        <taxon>Tanacetum</taxon>
    </lineage>
</organism>
<comment type="caution">
    <text evidence="2">The sequence shown here is derived from an EMBL/GenBank/DDBJ whole genome shotgun (WGS) entry which is preliminary data.</text>
</comment>
<protein>
    <submittedName>
        <fullName evidence="2">Uncharacterized protein</fullName>
    </submittedName>
</protein>
<sequence>MFDKVYKRVNTFVDMNTENVEESLKKTQAEVTKGSSKSAGQELEQESAKKQKLAEQEQAKIADDDTAKLKRCLEIVPEDDDVAIEATPLSSKSPTIVDYKIYREGNKSYFKIIRADGNSQNYLTFGTMFKNFNREDLEVLRSIVKERFKKKNPLVLLVYKVTDVFNKANAAKSRVTTAVRVSTAG</sequence>